<dbReference type="OrthoDB" id="5909010at2759"/>
<accession>A0A3P8FJM8</accession>
<name>A0A183GTI5_HELPZ</name>
<evidence type="ECO:0000313" key="1">
    <source>
        <dbReference type="EMBL" id="VDP55165.1"/>
    </source>
</evidence>
<reference evidence="1 2" key="1">
    <citation type="submission" date="2018-11" db="EMBL/GenBank/DDBJ databases">
        <authorList>
            <consortium name="Pathogen Informatics"/>
        </authorList>
    </citation>
    <scope>NUCLEOTIDE SEQUENCE [LARGE SCALE GENOMIC DNA]</scope>
</reference>
<dbReference type="Proteomes" id="UP000050761">
    <property type="component" value="Unassembled WGS sequence"/>
</dbReference>
<reference evidence="3" key="2">
    <citation type="submission" date="2019-09" db="UniProtKB">
        <authorList>
            <consortium name="WormBaseParasite"/>
        </authorList>
    </citation>
    <scope>IDENTIFICATION</scope>
</reference>
<organism evidence="2 3">
    <name type="scientific">Heligmosomoides polygyrus</name>
    <name type="common">Parasitic roundworm</name>
    <dbReference type="NCBI Taxonomy" id="6339"/>
    <lineage>
        <taxon>Eukaryota</taxon>
        <taxon>Metazoa</taxon>
        <taxon>Ecdysozoa</taxon>
        <taxon>Nematoda</taxon>
        <taxon>Chromadorea</taxon>
        <taxon>Rhabditida</taxon>
        <taxon>Rhabditina</taxon>
        <taxon>Rhabditomorpha</taxon>
        <taxon>Strongyloidea</taxon>
        <taxon>Heligmosomidae</taxon>
        <taxon>Heligmosomoides</taxon>
    </lineage>
</organism>
<sequence length="200" mass="23093">MVEARRSLLTRQGICLRCLGFRDTNCRQTECSHCRSSRHNNAVCLLQEEDRILLQRCRTVFLRGAVSRRTRRTTRTLQDRGLRKPYVISICDLVKDRDRSIVIDAKVVPYEMVAPQHRPLVCTFKITPPRLNQVERCGAARIKYRRMKENEAAVISRVRLPTVTTVDATDAIRQAVELNWALRSLDDTKSTSRHGCGRKM</sequence>
<proteinExistence type="predicted"/>
<evidence type="ECO:0000313" key="3">
    <source>
        <dbReference type="WBParaSite" id="HPBE_0002600501-mRNA-1"/>
    </source>
</evidence>
<gene>
    <name evidence="1" type="ORF">HPBE_LOCUS26004</name>
</gene>
<dbReference type="AlphaFoldDB" id="A0A183GTI5"/>
<dbReference type="WBParaSite" id="HPBE_0002600501-mRNA-1">
    <property type="protein sequence ID" value="HPBE_0002600501-mRNA-1"/>
    <property type="gene ID" value="HPBE_0002600501"/>
</dbReference>
<evidence type="ECO:0000313" key="2">
    <source>
        <dbReference type="Proteomes" id="UP000050761"/>
    </source>
</evidence>
<accession>A0A183GTI5</accession>
<keyword evidence="2" id="KW-1185">Reference proteome</keyword>
<protein>
    <submittedName>
        <fullName evidence="3">Major sperm protein</fullName>
    </submittedName>
</protein>
<dbReference type="EMBL" id="UZAH01039004">
    <property type="protein sequence ID" value="VDP55165.1"/>
    <property type="molecule type" value="Genomic_DNA"/>
</dbReference>